<dbReference type="AlphaFoldDB" id="A0A9U8EG21"/>
<name>A0A9U8EG21_BIOGL</name>
<keyword evidence="5" id="KW-1185">Reference proteome</keyword>
<keyword evidence="2" id="KW-1015">Disulfide bond</keyword>
<dbReference type="KEGG" id="bgt:106070491"/>
<protein>
    <submittedName>
        <fullName evidence="6">Uncharacterized protein LOC106070491</fullName>
    </submittedName>
</protein>
<dbReference type="Proteomes" id="UP001165740">
    <property type="component" value="Chromosome 8"/>
</dbReference>
<comment type="similarity">
    <text evidence="1">Belongs to the aerolysin family.</text>
</comment>
<dbReference type="InterPro" id="IPR053280">
    <property type="entry name" value="Aerolysin-like_pore-former"/>
</dbReference>
<dbReference type="GeneID" id="106070491"/>
<reference evidence="6" key="1">
    <citation type="submission" date="2025-08" db="UniProtKB">
        <authorList>
            <consortium name="RefSeq"/>
        </authorList>
    </citation>
    <scope>IDENTIFICATION</scope>
</reference>
<keyword evidence="3" id="KW-0732">Signal</keyword>
<feature type="chain" id="PRO_5040963335" evidence="3">
    <location>
        <begin position="19"/>
        <end position="578"/>
    </location>
</feature>
<sequence length="578" mass="65565">MFVLKFGVLLALIGKGSALCAHTSWWDSFNSPGQSKCNEANFYINGLSRNEYKKDDQLTYLEGVQCCSAPSQWSNGELQVVYADWVPTLYYKYNAWANCPTGFFLQGLLRTDSGWPWYAGYLYHIETARCSKPAEHPFYYGDCYSQDINFNENGLFSCNEGYYVKGLYKGNCDYLHCIDKLYCCKMADKPEMIDDVDKLKTKIMDTTLTNLANLADKLGYGYCYGTKGVNVGEDFRREHDSWVANTEYYCKGDKCDKRLAIDYRNWNLAVKEIKYGQKVIDKLNTENIESGQKENHLNTSSTVAVERSYAVMDTIEHSMTSSWKTSLELSFSFELGVKDIGKASSTFKVAFEYSQSTTKKNSQTTSHSLKTTSTQTIPPHSAAEYTIKMSKTRTTIPYTAVIIAKFSVGLRGFLRFGQGFSSPTTNYHFHHKGSDEEQSVPYTFGSQSEAFYTALKRESETQSKPWLWNDMFKNHPSVRHVINKLTNESQYEFTLNGKLEHVAGTKIDITWKKVELKDLNRRSVLDESKADTPGPNNMTIFATVGPKDKPVDVEYPEVHLGNADQVKLETGPVNQDSS</sequence>
<evidence type="ECO:0000313" key="6">
    <source>
        <dbReference type="RefSeq" id="XP_013085866.2"/>
    </source>
</evidence>
<feature type="signal peptide" evidence="3">
    <location>
        <begin position="1"/>
        <end position="18"/>
    </location>
</feature>
<feature type="domain" description="Aerolysin-like C-terminal" evidence="4">
    <location>
        <begin position="194"/>
        <end position="532"/>
    </location>
</feature>
<evidence type="ECO:0000256" key="2">
    <source>
        <dbReference type="ARBA" id="ARBA00023157"/>
    </source>
</evidence>
<evidence type="ECO:0000259" key="4">
    <source>
        <dbReference type="SMART" id="SM00999"/>
    </source>
</evidence>
<dbReference type="Pfam" id="PF01117">
    <property type="entry name" value="Aerolysin"/>
    <property type="match status" value="1"/>
</dbReference>
<dbReference type="OrthoDB" id="5984372at2759"/>
<gene>
    <name evidence="6" type="primary">LOC106070491</name>
</gene>
<dbReference type="RefSeq" id="XP_013085866.2">
    <property type="nucleotide sequence ID" value="XM_013230412.2"/>
</dbReference>
<accession>A0A9U8EG21</accession>
<dbReference type="PANTHER" id="PTHR34007:SF1">
    <property type="entry name" value="AEROLYSIN-LIKE PROTEIN-RELATED"/>
    <property type="match status" value="1"/>
</dbReference>
<dbReference type="InterPro" id="IPR055267">
    <property type="entry name" value="Aerolysin-like_C"/>
</dbReference>
<evidence type="ECO:0000256" key="1">
    <source>
        <dbReference type="ARBA" id="ARBA00009831"/>
    </source>
</evidence>
<dbReference type="Gene3D" id="3.30.412.10">
    <property type="entry name" value="Proaerolysin, chain A, domain 2"/>
    <property type="match status" value="2"/>
</dbReference>
<proteinExistence type="inferred from homology"/>
<dbReference type="CDD" id="cd20219">
    <property type="entry name" value="PFM_physalysin-1-like"/>
    <property type="match status" value="1"/>
</dbReference>
<evidence type="ECO:0000313" key="5">
    <source>
        <dbReference type="Proteomes" id="UP001165740"/>
    </source>
</evidence>
<evidence type="ECO:0000256" key="3">
    <source>
        <dbReference type="SAM" id="SignalP"/>
    </source>
</evidence>
<dbReference type="SUPFAM" id="SSF56973">
    <property type="entry name" value="Aerolisin/ETX pore-forming domain"/>
    <property type="match status" value="1"/>
</dbReference>
<dbReference type="OMA" id="ANTEYYC"/>
<dbReference type="SMART" id="SM00999">
    <property type="entry name" value="Aerolysin"/>
    <property type="match status" value="1"/>
</dbReference>
<organism evidence="5 6">
    <name type="scientific">Biomphalaria glabrata</name>
    <name type="common">Bloodfluke planorb</name>
    <name type="synonym">Freshwater snail</name>
    <dbReference type="NCBI Taxonomy" id="6526"/>
    <lineage>
        <taxon>Eukaryota</taxon>
        <taxon>Metazoa</taxon>
        <taxon>Spiralia</taxon>
        <taxon>Lophotrochozoa</taxon>
        <taxon>Mollusca</taxon>
        <taxon>Gastropoda</taxon>
        <taxon>Heterobranchia</taxon>
        <taxon>Euthyneura</taxon>
        <taxon>Panpulmonata</taxon>
        <taxon>Hygrophila</taxon>
        <taxon>Lymnaeoidea</taxon>
        <taxon>Planorbidae</taxon>
        <taxon>Biomphalaria</taxon>
    </lineage>
</organism>
<dbReference type="PANTHER" id="PTHR34007">
    <property type="entry name" value="AEROLYSIN-LIKE PROTEIN-RELATED"/>
    <property type="match status" value="1"/>
</dbReference>